<organism evidence="1 2">
    <name type="scientific">Malus domestica</name>
    <name type="common">Apple</name>
    <name type="synonym">Pyrus malus</name>
    <dbReference type="NCBI Taxonomy" id="3750"/>
    <lineage>
        <taxon>Eukaryota</taxon>
        <taxon>Viridiplantae</taxon>
        <taxon>Streptophyta</taxon>
        <taxon>Embryophyta</taxon>
        <taxon>Tracheophyta</taxon>
        <taxon>Spermatophyta</taxon>
        <taxon>Magnoliopsida</taxon>
        <taxon>eudicotyledons</taxon>
        <taxon>Gunneridae</taxon>
        <taxon>Pentapetalae</taxon>
        <taxon>rosids</taxon>
        <taxon>fabids</taxon>
        <taxon>Rosales</taxon>
        <taxon>Rosaceae</taxon>
        <taxon>Amygdaloideae</taxon>
        <taxon>Maleae</taxon>
        <taxon>Malus</taxon>
    </lineage>
</organism>
<dbReference type="AlphaFoldDB" id="A0A498KPX1"/>
<sequence length="114" mass="12661">MISDLFSFDLLSSASFDSLLMSGDDIGMESCVDVLIREKKGYVGRRKKEKKRTYLKNSPPPLSLLARTENLPSHSLGFGTMSTSGHRSNGRLRHSLSLLRPGFGSHQSFVVMIE</sequence>
<reference evidence="1 2" key="1">
    <citation type="submission" date="2018-10" db="EMBL/GenBank/DDBJ databases">
        <title>A high-quality apple genome assembly.</title>
        <authorList>
            <person name="Hu J."/>
        </authorList>
    </citation>
    <scope>NUCLEOTIDE SEQUENCE [LARGE SCALE GENOMIC DNA]</scope>
    <source>
        <strain evidence="2">cv. HFTH1</strain>
        <tissue evidence="1">Young leaf</tissue>
    </source>
</reference>
<proteinExistence type="predicted"/>
<evidence type="ECO:0000313" key="1">
    <source>
        <dbReference type="EMBL" id="RXI09576.1"/>
    </source>
</evidence>
<accession>A0A498KPX1</accession>
<name>A0A498KPX1_MALDO</name>
<protein>
    <submittedName>
        <fullName evidence="1">Uncharacterized protein</fullName>
    </submittedName>
</protein>
<keyword evidence="2" id="KW-1185">Reference proteome</keyword>
<evidence type="ECO:0000313" key="2">
    <source>
        <dbReference type="Proteomes" id="UP000290289"/>
    </source>
</evidence>
<comment type="caution">
    <text evidence="1">The sequence shown here is derived from an EMBL/GenBank/DDBJ whole genome shotgun (WGS) entry which is preliminary data.</text>
</comment>
<gene>
    <name evidence="1" type="ORF">DVH24_033854</name>
</gene>
<dbReference type="EMBL" id="RDQH01000307">
    <property type="protein sequence ID" value="RXI09576.1"/>
    <property type="molecule type" value="Genomic_DNA"/>
</dbReference>
<dbReference type="Proteomes" id="UP000290289">
    <property type="component" value="Unassembled WGS sequence"/>
</dbReference>